<reference evidence="2 3" key="1">
    <citation type="submission" date="2018-03" db="EMBL/GenBank/DDBJ databases">
        <title>Genomic Encyclopedia of Archaeal and Bacterial Type Strains, Phase II (KMG-II): from individual species to whole genera.</title>
        <authorList>
            <person name="Goeker M."/>
        </authorList>
    </citation>
    <scope>NUCLEOTIDE SEQUENCE [LARGE SCALE GENOMIC DNA]</scope>
    <source>
        <strain evidence="2 3">DSM 100673</strain>
    </source>
</reference>
<dbReference type="EMBL" id="PYGJ01000002">
    <property type="protein sequence ID" value="PSL20989.1"/>
    <property type="molecule type" value="Genomic_DNA"/>
</dbReference>
<keyword evidence="1" id="KW-0812">Transmembrane</keyword>
<evidence type="ECO:0008006" key="4">
    <source>
        <dbReference type="Google" id="ProtNLM"/>
    </source>
</evidence>
<keyword evidence="1" id="KW-1133">Transmembrane helix</keyword>
<dbReference type="Proteomes" id="UP000240418">
    <property type="component" value="Unassembled WGS sequence"/>
</dbReference>
<evidence type="ECO:0000313" key="2">
    <source>
        <dbReference type="EMBL" id="PSL20989.1"/>
    </source>
</evidence>
<protein>
    <recommendedName>
        <fullName evidence="4">PH (Pleckstrin Homology) domain-containing protein</fullName>
    </recommendedName>
</protein>
<evidence type="ECO:0000313" key="3">
    <source>
        <dbReference type="Proteomes" id="UP000240418"/>
    </source>
</evidence>
<accession>A0A2P8FH14</accession>
<feature type="transmembrane region" description="Helical" evidence="1">
    <location>
        <begin position="31"/>
        <end position="49"/>
    </location>
</feature>
<dbReference type="RefSeq" id="WP_243403573.1">
    <property type="nucleotide sequence ID" value="NZ_PYGJ01000002.1"/>
</dbReference>
<comment type="caution">
    <text evidence="2">The sequence shown here is derived from an EMBL/GenBank/DDBJ whole genome shotgun (WGS) entry which is preliminary data.</text>
</comment>
<name>A0A2P8FH14_9RHOB</name>
<keyword evidence="1" id="KW-0472">Membrane</keyword>
<keyword evidence="3" id="KW-1185">Reference proteome</keyword>
<feature type="transmembrane region" description="Helical" evidence="1">
    <location>
        <begin position="55"/>
        <end position="72"/>
    </location>
</feature>
<organism evidence="2 3">
    <name type="scientific">Shimia abyssi</name>
    <dbReference type="NCBI Taxonomy" id="1662395"/>
    <lineage>
        <taxon>Bacteria</taxon>
        <taxon>Pseudomonadati</taxon>
        <taxon>Pseudomonadota</taxon>
        <taxon>Alphaproteobacteria</taxon>
        <taxon>Rhodobacterales</taxon>
        <taxon>Roseobacteraceae</taxon>
    </lineage>
</organism>
<proteinExistence type="predicted"/>
<gene>
    <name evidence="2" type="ORF">CLV88_102108</name>
</gene>
<dbReference type="AlphaFoldDB" id="A0A2P8FH14"/>
<sequence length="146" mass="15741">MTRSMTPDSPLGDGETILTSFRADRATYIQANTWLAAGAMAGGMLILWLVGNPHVWTGAIGGFAAVAVRAFYMMSEELSVRWDLTNQRLLGPMGRAIPLSAIKNFNTLGNMVQLVTHSGDKHLIKYQHDPAHIIATLKHVAAGGTP</sequence>
<evidence type="ECO:0000256" key="1">
    <source>
        <dbReference type="SAM" id="Phobius"/>
    </source>
</evidence>